<dbReference type="Proteomes" id="UP000019376">
    <property type="component" value="Unassembled WGS sequence"/>
</dbReference>
<organism evidence="1 2">
    <name type="scientific">Penicillium oxalicum (strain 114-2 / CGMCC 5302)</name>
    <name type="common">Penicillium decumbens</name>
    <dbReference type="NCBI Taxonomy" id="933388"/>
    <lineage>
        <taxon>Eukaryota</taxon>
        <taxon>Fungi</taxon>
        <taxon>Dikarya</taxon>
        <taxon>Ascomycota</taxon>
        <taxon>Pezizomycotina</taxon>
        <taxon>Eurotiomycetes</taxon>
        <taxon>Eurotiomycetidae</taxon>
        <taxon>Eurotiales</taxon>
        <taxon>Aspergillaceae</taxon>
        <taxon>Penicillium</taxon>
    </lineage>
</organism>
<evidence type="ECO:0000313" key="2">
    <source>
        <dbReference type="Proteomes" id="UP000019376"/>
    </source>
</evidence>
<name>S8B0K3_PENO1</name>
<accession>S8B0K3</accession>
<reference evidence="1 2" key="1">
    <citation type="journal article" date="2013" name="PLoS ONE">
        <title>Genomic and secretomic analyses reveal unique features of the lignocellulolytic enzyme system of Penicillium decumbens.</title>
        <authorList>
            <person name="Liu G."/>
            <person name="Zhang L."/>
            <person name="Wei X."/>
            <person name="Zou G."/>
            <person name="Qin Y."/>
            <person name="Ma L."/>
            <person name="Li J."/>
            <person name="Zheng H."/>
            <person name="Wang S."/>
            <person name="Wang C."/>
            <person name="Xun L."/>
            <person name="Zhao G.-P."/>
            <person name="Zhou Z."/>
            <person name="Qu Y."/>
        </authorList>
    </citation>
    <scope>NUCLEOTIDE SEQUENCE [LARGE SCALE GENOMIC DNA]</scope>
    <source>
        <strain evidence="2">114-2 / CGMCC 5302</strain>
    </source>
</reference>
<dbReference type="EMBL" id="KB644414">
    <property type="protein sequence ID" value="EPS32293.1"/>
    <property type="molecule type" value="Genomic_DNA"/>
</dbReference>
<evidence type="ECO:0000313" key="1">
    <source>
        <dbReference type="EMBL" id="EPS32293.1"/>
    </source>
</evidence>
<protein>
    <submittedName>
        <fullName evidence="1">Uncharacterized protein</fullName>
    </submittedName>
</protein>
<keyword evidence="2" id="KW-1185">Reference proteome</keyword>
<sequence>MDDGEEPKTVWMDRMYDGPKSHGAGRWWFGQLQRTTLVAASPLGTAWAPVSARVTSSEKENEDGSMKFLAEIMITQKARDGTWHYDIAYGLIQNLSVKLSNQVTPTTR</sequence>
<dbReference type="HOGENOM" id="CLU_2197840_0_0_1"/>
<dbReference type="AlphaFoldDB" id="S8B0K3"/>
<gene>
    <name evidence="1" type="ORF">PDE_07253</name>
</gene>
<proteinExistence type="predicted"/>